<dbReference type="InterPro" id="IPR009964">
    <property type="entry name" value="DUF1491"/>
</dbReference>
<dbReference type="AlphaFoldDB" id="A0A2T5V1R8"/>
<comment type="caution">
    <text evidence="1">The sequence shown here is derived from an EMBL/GenBank/DDBJ whole genome shotgun (WGS) entry which is preliminary data.</text>
</comment>
<dbReference type="OrthoDB" id="9809136at2"/>
<evidence type="ECO:0008006" key="3">
    <source>
        <dbReference type="Google" id="ProtNLM"/>
    </source>
</evidence>
<name>A0A2T5V1R8_9HYPH</name>
<evidence type="ECO:0000313" key="1">
    <source>
        <dbReference type="EMBL" id="PTW57678.1"/>
    </source>
</evidence>
<proteinExistence type="predicted"/>
<accession>A0A2T5V1R8</accession>
<organism evidence="1 2">
    <name type="scientific">Breoghania corrubedonensis</name>
    <dbReference type="NCBI Taxonomy" id="665038"/>
    <lineage>
        <taxon>Bacteria</taxon>
        <taxon>Pseudomonadati</taxon>
        <taxon>Pseudomonadota</taxon>
        <taxon>Alphaproteobacteria</taxon>
        <taxon>Hyphomicrobiales</taxon>
        <taxon>Stappiaceae</taxon>
        <taxon>Breoghania</taxon>
    </lineage>
</organism>
<keyword evidence="2" id="KW-1185">Reference proteome</keyword>
<reference evidence="1 2" key="1">
    <citation type="submission" date="2018-04" db="EMBL/GenBank/DDBJ databases">
        <title>Genomic Encyclopedia of Archaeal and Bacterial Type Strains, Phase II (KMG-II): from individual species to whole genera.</title>
        <authorList>
            <person name="Goeker M."/>
        </authorList>
    </citation>
    <scope>NUCLEOTIDE SEQUENCE [LARGE SCALE GENOMIC DNA]</scope>
    <source>
        <strain evidence="1 2">DSM 23382</strain>
    </source>
</reference>
<protein>
    <recommendedName>
        <fullName evidence="3">DUF1491 family protein</fullName>
    </recommendedName>
</protein>
<gene>
    <name evidence="1" type="ORF">C8N35_110157</name>
</gene>
<sequence>MARLTSEFWIAAHVRRVFIEGGFAAVVRKGSPEAGAIFVRVDRLDGTIDLYGPAPQSYFDEETSGERRFECLGRGLSPLDVQEKFEREARMDPDFWVLDIEDREGRHFLDLAE</sequence>
<dbReference type="Proteomes" id="UP000244081">
    <property type="component" value="Unassembled WGS sequence"/>
</dbReference>
<dbReference type="Gene3D" id="3.40.1530.20">
    <property type="entry name" value="Protein of unknown function (DUF1491)"/>
    <property type="match status" value="1"/>
</dbReference>
<dbReference type="RefSeq" id="WP_107991543.1">
    <property type="nucleotide sequence ID" value="NZ_QAYG01000010.1"/>
</dbReference>
<evidence type="ECO:0000313" key="2">
    <source>
        <dbReference type="Proteomes" id="UP000244081"/>
    </source>
</evidence>
<dbReference type="EMBL" id="QAYG01000010">
    <property type="protein sequence ID" value="PTW57678.1"/>
    <property type="molecule type" value="Genomic_DNA"/>
</dbReference>
<dbReference type="Pfam" id="PF07372">
    <property type="entry name" value="DUF1491"/>
    <property type="match status" value="1"/>
</dbReference>